<proteinExistence type="predicted"/>
<evidence type="ECO:0000313" key="1">
    <source>
        <dbReference type="EMBL" id="SJL14468.1"/>
    </source>
</evidence>
<dbReference type="EMBL" id="FUEG01000024">
    <property type="protein sequence ID" value="SJL14468.1"/>
    <property type="molecule type" value="Genomic_DNA"/>
</dbReference>
<dbReference type="OMA" id="MDTIVED"/>
<dbReference type="SUPFAM" id="SSF52047">
    <property type="entry name" value="RNI-like"/>
    <property type="match status" value="1"/>
</dbReference>
<reference evidence="2" key="1">
    <citation type="journal article" date="2017" name="Nat. Ecol. Evol.">
        <title>Genome expansion and lineage-specific genetic innovations in the forest pathogenic fungi Armillaria.</title>
        <authorList>
            <person name="Sipos G."/>
            <person name="Prasanna A.N."/>
            <person name="Walter M.C."/>
            <person name="O'Connor E."/>
            <person name="Balint B."/>
            <person name="Krizsan K."/>
            <person name="Kiss B."/>
            <person name="Hess J."/>
            <person name="Varga T."/>
            <person name="Slot J."/>
            <person name="Riley R."/>
            <person name="Boka B."/>
            <person name="Rigling D."/>
            <person name="Barry K."/>
            <person name="Lee J."/>
            <person name="Mihaltcheva S."/>
            <person name="LaButti K."/>
            <person name="Lipzen A."/>
            <person name="Waldron R."/>
            <person name="Moloney N.M."/>
            <person name="Sperisen C."/>
            <person name="Kredics L."/>
            <person name="Vagvoelgyi C."/>
            <person name="Patrignani A."/>
            <person name="Fitzpatrick D."/>
            <person name="Nagy I."/>
            <person name="Doyle S."/>
            <person name="Anderson J.B."/>
            <person name="Grigoriev I.V."/>
            <person name="Gueldener U."/>
            <person name="Muensterkoetter M."/>
            <person name="Nagy L.G."/>
        </authorList>
    </citation>
    <scope>NUCLEOTIDE SEQUENCE [LARGE SCALE GENOMIC DNA]</scope>
    <source>
        <strain evidence="2">C18/9</strain>
    </source>
</reference>
<accession>A0A284S0D3</accession>
<dbReference type="OrthoDB" id="2788229at2759"/>
<evidence type="ECO:0008006" key="3">
    <source>
        <dbReference type="Google" id="ProtNLM"/>
    </source>
</evidence>
<name>A0A284S0D3_ARMOS</name>
<protein>
    <recommendedName>
        <fullName evidence="3">F-box domain-containing protein</fullName>
    </recommendedName>
</protein>
<gene>
    <name evidence="1" type="ORF">ARMOST_17925</name>
</gene>
<dbReference type="AlphaFoldDB" id="A0A284S0D3"/>
<organism evidence="1 2">
    <name type="scientific">Armillaria ostoyae</name>
    <name type="common">Armillaria root rot fungus</name>
    <dbReference type="NCBI Taxonomy" id="47428"/>
    <lineage>
        <taxon>Eukaryota</taxon>
        <taxon>Fungi</taxon>
        <taxon>Dikarya</taxon>
        <taxon>Basidiomycota</taxon>
        <taxon>Agaricomycotina</taxon>
        <taxon>Agaricomycetes</taxon>
        <taxon>Agaricomycetidae</taxon>
        <taxon>Agaricales</taxon>
        <taxon>Marasmiineae</taxon>
        <taxon>Physalacriaceae</taxon>
        <taxon>Armillaria</taxon>
    </lineage>
</organism>
<dbReference type="InterPro" id="IPR032675">
    <property type="entry name" value="LRR_dom_sf"/>
</dbReference>
<evidence type="ECO:0000313" key="2">
    <source>
        <dbReference type="Proteomes" id="UP000219338"/>
    </source>
</evidence>
<keyword evidence="2" id="KW-1185">Reference proteome</keyword>
<sequence>MEENCRGSEEDSPSALQHSHHIVKIAKIVLFKPSHCINRMSVLSSNPPLRSIEDLVKETTTKYSLSIPPELIEEIIDHLWDSKDVLFACSFVCRLFYLRTRVHLFHSMKLKQIPHDEPSFQHILPCIRKIAIRRHASDEIPSVAPFLSSLPNLTALHLDRLEFSDPWSLHHLVCQLRGLTSLDLRSPDKPFPRINKITIRGTFFDAPVVGLLIHRRELRAIYVDSLCELCIKYPNGEYLSSICAFVRAASRSLKSLDIRIRKMIYSGWPAQLDVLPLTMPTLQIEMNCYQYDWHIGVMRWLLDSLTGADRPIMVETLTLVVVHLDRSIADDNDWTRQWLRLDEILTGPDMKMFRRLKVALKFHYSLAPSTGLDLIEWVHEKLPLLDKRNMLDVDITDNAVKEFLI</sequence>
<dbReference type="Proteomes" id="UP000219338">
    <property type="component" value="Unassembled WGS sequence"/>
</dbReference>
<dbReference type="Gene3D" id="3.80.10.10">
    <property type="entry name" value="Ribonuclease Inhibitor"/>
    <property type="match status" value="1"/>
</dbReference>